<comment type="caution">
    <text evidence="1">The sequence shown here is derived from an EMBL/GenBank/DDBJ whole genome shotgun (WGS) entry which is preliminary data.</text>
</comment>
<accession>A0A0M2V305</accession>
<protein>
    <submittedName>
        <fullName evidence="1">Uncharacterized protein</fullName>
    </submittedName>
</protein>
<dbReference type="Proteomes" id="UP000034954">
    <property type="component" value="Unassembled WGS sequence"/>
</dbReference>
<evidence type="ECO:0000313" key="2">
    <source>
        <dbReference type="Proteomes" id="UP000034954"/>
    </source>
</evidence>
<dbReference type="EMBL" id="LAQJ01000025">
    <property type="protein sequence ID" value="KKO21064.1"/>
    <property type="molecule type" value="Genomic_DNA"/>
</dbReference>
<proteinExistence type="predicted"/>
<name>A0A0M2V305_9BACT</name>
<sequence>MRKFCSMGSECLVVQISINTNKDGVTQDHEIIQLAENPGLLLYKLQLHSFINHFWNRKGTII</sequence>
<gene>
    <name evidence="1" type="ORF">BROFUL_00201</name>
</gene>
<dbReference type="AlphaFoldDB" id="A0A0M2V305"/>
<organism evidence="1 2">
    <name type="scientific">Candidatus Brocadia fulgida</name>
    <dbReference type="NCBI Taxonomy" id="380242"/>
    <lineage>
        <taxon>Bacteria</taxon>
        <taxon>Pseudomonadati</taxon>
        <taxon>Planctomycetota</taxon>
        <taxon>Candidatus Brocadiia</taxon>
        <taxon>Candidatus Brocadiales</taxon>
        <taxon>Candidatus Brocadiaceae</taxon>
        <taxon>Candidatus Brocadia</taxon>
    </lineage>
</organism>
<evidence type="ECO:0000313" key="1">
    <source>
        <dbReference type="EMBL" id="KKO21064.1"/>
    </source>
</evidence>
<keyword evidence="2" id="KW-1185">Reference proteome</keyword>
<reference evidence="1 2" key="1">
    <citation type="journal article" date="2013" name="BMC Microbiol.">
        <title>Identification of the type II cytochrome c maturation pathway in anammox bacteria by comparative genomics.</title>
        <authorList>
            <person name="Ferousi C."/>
            <person name="Speth D.R."/>
            <person name="Reimann J."/>
            <person name="Op den Camp H.J."/>
            <person name="Allen J.W."/>
            <person name="Keltjens J.T."/>
            <person name="Jetten M.S."/>
        </authorList>
    </citation>
    <scope>NUCLEOTIDE SEQUENCE [LARGE SCALE GENOMIC DNA]</scope>
    <source>
        <strain evidence="1">RU1</strain>
    </source>
</reference>